<evidence type="ECO:0000256" key="2">
    <source>
        <dbReference type="ARBA" id="ARBA00008335"/>
    </source>
</evidence>
<dbReference type="PROSITE" id="PS50850">
    <property type="entry name" value="MFS"/>
    <property type="match status" value="1"/>
</dbReference>
<evidence type="ECO:0000256" key="4">
    <source>
        <dbReference type="ARBA" id="ARBA00022989"/>
    </source>
</evidence>
<sequence length="538" mass="58877">MGPKGLLPLDSIQHWKVLCETNINFHPAEVAADLVPAEKIDQGQDVNKDVERGSSTTEKGNYVEEIIAVEPVDLNLVDWDGPDDPENPFNWPASRKAMMTTSIALITFLTPLGSSMFAPGVPNVMREFHSSNESLAAFIVSVYLLGYCFGPLVIAPLSEMYGRQPLYTACNLLYTIFNVACALAPDMGSLSVFRFFAGVAGSCPLTIGAGSLADMIPQNKRGAAMAIWAMGPLFGPVIGPVAGGYLTEAKGWRWTFWVLAIAGGAVTISSLFTMRESYAYVLLDRKAKRLRKETGNSNLRSVLDTGRSSKELFMFSIVRPTKMLFLSPIVFLLSLYTAVIYGYLYLLFTTMTTVFETQYGFSQGSVGLAYLGIGVGSFMGLFVLGAISDRLQQRLTASNDGVAKPEYRLPPMFFGSWLIPLALFWYGWTTERQDPWIVPIIGTAFLGMGMMIAFMATSTYLVDAYTVYSASVMAASTLLRSLLGALLPLAGGKMYQALGLGWGNSLLGFIALAMAPIPLLFYKYGERIRTSQFFKVEF</sequence>
<dbReference type="Gene3D" id="1.20.1250.20">
    <property type="entry name" value="MFS general substrate transporter like domains"/>
    <property type="match status" value="1"/>
</dbReference>
<feature type="transmembrane region" description="Helical" evidence="6">
    <location>
        <begin position="324"/>
        <end position="348"/>
    </location>
</feature>
<evidence type="ECO:0000256" key="1">
    <source>
        <dbReference type="ARBA" id="ARBA00004141"/>
    </source>
</evidence>
<feature type="transmembrane region" description="Helical" evidence="6">
    <location>
        <begin position="440"/>
        <end position="461"/>
    </location>
</feature>
<comment type="subcellular location">
    <subcellularLocation>
        <location evidence="1">Membrane</location>
        <topology evidence="1">Multi-pass membrane protein</topology>
    </subcellularLocation>
</comment>
<organism evidence="8">
    <name type="scientific">Talaromyces marneffei PM1</name>
    <dbReference type="NCBI Taxonomy" id="1077442"/>
    <lineage>
        <taxon>Eukaryota</taxon>
        <taxon>Fungi</taxon>
        <taxon>Dikarya</taxon>
        <taxon>Ascomycota</taxon>
        <taxon>Pezizomycotina</taxon>
        <taxon>Eurotiomycetes</taxon>
        <taxon>Eurotiomycetidae</taxon>
        <taxon>Eurotiales</taxon>
        <taxon>Trichocomaceae</taxon>
        <taxon>Talaromyces</taxon>
        <taxon>Talaromyces sect. Talaromyces</taxon>
    </lineage>
</organism>
<evidence type="ECO:0000259" key="7">
    <source>
        <dbReference type="PROSITE" id="PS50850"/>
    </source>
</evidence>
<comment type="caution">
    <text evidence="8">The sequence shown here is derived from an EMBL/GenBank/DDBJ whole genome shotgun (WGS) entry which is preliminary data.</text>
</comment>
<proteinExistence type="inferred from homology"/>
<dbReference type="SUPFAM" id="SSF103473">
    <property type="entry name" value="MFS general substrate transporter"/>
    <property type="match status" value="1"/>
</dbReference>
<feature type="transmembrane region" description="Helical" evidence="6">
    <location>
        <begin position="252"/>
        <end position="272"/>
    </location>
</feature>
<feature type="transmembrane region" description="Helical" evidence="6">
    <location>
        <begin position="103"/>
        <end position="122"/>
    </location>
</feature>
<feature type="transmembrane region" description="Helical" evidence="6">
    <location>
        <begin position="368"/>
        <end position="388"/>
    </location>
</feature>
<name>A0A093VGH4_TALMA</name>
<dbReference type="GO" id="GO:0016020">
    <property type="term" value="C:membrane"/>
    <property type="evidence" value="ECO:0007669"/>
    <property type="project" value="UniProtKB-SubCell"/>
</dbReference>
<comment type="similarity">
    <text evidence="2">Belongs to the major facilitator superfamily.</text>
</comment>
<dbReference type="EMBL" id="JPOX01000004">
    <property type="protein sequence ID" value="KFX51637.1"/>
    <property type="molecule type" value="Genomic_DNA"/>
</dbReference>
<feature type="transmembrane region" description="Helical" evidence="6">
    <location>
        <begin position="502"/>
        <end position="522"/>
    </location>
</feature>
<dbReference type="HOGENOM" id="CLU_008455_1_1_1"/>
<dbReference type="AlphaFoldDB" id="A0A093VGH4"/>
<dbReference type="InterPro" id="IPR011701">
    <property type="entry name" value="MFS"/>
</dbReference>
<keyword evidence="5 6" id="KW-0472">Membrane</keyword>
<dbReference type="GO" id="GO:0022857">
    <property type="term" value="F:transmembrane transporter activity"/>
    <property type="evidence" value="ECO:0007669"/>
    <property type="project" value="InterPro"/>
</dbReference>
<reference key="1">
    <citation type="journal article" date="2014" name="PLoS Genet.">
        <title>Signature Gene Expression Reveals Novel Clues to the Molecular Mechanisms of Dimorphic Transition in Penicillium marneffei.</title>
        <authorList>
            <person name="Yang E."/>
            <person name="Wang G."/>
            <person name="Cai J."/>
            <person name="Woo P.C."/>
            <person name="Lau S.K."/>
            <person name="Yuen K.-Y."/>
            <person name="Chow W.-N."/>
            <person name="Lin X."/>
        </authorList>
    </citation>
    <scope>NUCLEOTIDE SEQUENCE [LARGE SCALE GENOMIC DNA]</scope>
    <source>
        <strain>PM1</strain>
    </source>
</reference>
<feature type="transmembrane region" description="Helical" evidence="6">
    <location>
        <begin position="409"/>
        <end position="428"/>
    </location>
</feature>
<dbReference type="PANTHER" id="PTHR23502:SF68">
    <property type="entry name" value="MULTIDRUG TRANSPORTER, PUTATIVE (AFU_ORTHOLOGUE AFUA_3G01120)-RELATED"/>
    <property type="match status" value="1"/>
</dbReference>
<feature type="domain" description="Major facilitator superfamily (MFS) profile" evidence="7">
    <location>
        <begin position="99"/>
        <end position="528"/>
    </location>
</feature>
<dbReference type="FunFam" id="1.20.1250.20:FF:000011">
    <property type="entry name" value="MFS multidrug transporter, putative"/>
    <property type="match status" value="1"/>
</dbReference>
<dbReference type="PANTHER" id="PTHR23502">
    <property type="entry name" value="MAJOR FACILITATOR SUPERFAMILY"/>
    <property type="match status" value="1"/>
</dbReference>
<feature type="transmembrane region" description="Helical" evidence="6">
    <location>
        <begin position="225"/>
        <end position="246"/>
    </location>
</feature>
<dbReference type="InterPro" id="IPR036259">
    <property type="entry name" value="MFS_trans_sf"/>
</dbReference>
<accession>A0A093VGH4</accession>
<protein>
    <submittedName>
        <fullName evidence="8">Putative transporter</fullName>
    </submittedName>
</protein>
<gene>
    <name evidence="8" type="ORF">GQ26_0040720</name>
</gene>
<evidence type="ECO:0000256" key="6">
    <source>
        <dbReference type="SAM" id="Phobius"/>
    </source>
</evidence>
<evidence type="ECO:0000256" key="5">
    <source>
        <dbReference type="ARBA" id="ARBA00023136"/>
    </source>
</evidence>
<reference evidence="8" key="2">
    <citation type="journal article" date="2014" name="PLoS Genet.">
        <title>Signature gene expression reveals novel clues to the molecular mechanisms of dimorphic transition in Penicillium marneffei.</title>
        <authorList>
            <person name="Yang E."/>
            <person name="Wang G."/>
            <person name="Cai J."/>
            <person name="Woo P.C."/>
            <person name="Lau S.K."/>
            <person name="Yuen K.-Y."/>
            <person name="Chow W.-N."/>
            <person name="Lin X."/>
        </authorList>
    </citation>
    <scope>NUCLEOTIDE SEQUENCE</scope>
    <source>
        <strain evidence="8">PM1</strain>
    </source>
</reference>
<feature type="transmembrane region" description="Helical" evidence="6">
    <location>
        <begin position="134"/>
        <end position="154"/>
    </location>
</feature>
<dbReference type="eggNOG" id="KOG0255">
    <property type="taxonomic scope" value="Eukaryota"/>
</dbReference>
<dbReference type="Pfam" id="PF07690">
    <property type="entry name" value="MFS_1"/>
    <property type="match status" value="1"/>
</dbReference>
<feature type="transmembrane region" description="Helical" evidence="6">
    <location>
        <begin position="468"/>
        <end position="490"/>
    </location>
</feature>
<dbReference type="CDD" id="cd17323">
    <property type="entry name" value="MFS_Tpo1_MDR_like"/>
    <property type="match status" value="1"/>
</dbReference>
<keyword evidence="4 6" id="KW-1133">Transmembrane helix</keyword>
<feature type="transmembrane region" description="Helical" evidence="6">
    <location>
        <begin position="191"/>
        <end position="213"/>
    </location>
</feature>
<evidence type="ECO:0000256" key="3">
    <source>
        <dbReference type="ARBA" id="ARBA00022692"/>
    </source>
</evidence>
<keyword evidence="3 6" id="KW-0812">Transmembrane</keyword>
<dbReference type="InterPro" id="IPR020846">
    <property type="entry name" value="MFS_dom"/>
</dbReference>
<evidence type="ECO:0000313" key="8">
    <source>
        <dbReference type="EMBL" id="KFX51637.1"/>
    </source>
</evidence>